<dbReference type="RefSeq" id="WP_184626223.1">
    <property type="nucleotide sequence ID" value="NZ_JACHCC010000008.1"/>
</dbReference>
<dbReference type="EMBL" id="JACHCC010000008">
    <property type="protein sequence ID" value="MBB6500939.1"/>
    <property type="molecule type" value="Genomic_DNA"/>
</dbReference>
<name>A0A7X0J4E2_9SPHI</name>
<accession>A0A7X0J4E2</accession>
<evidence type="ECO:0000313" key="1">
    <source>
        <dbReference type="EMBL" id="MBB6500939.1"/>
    </source>
</evidence>
<comment type="caution">
    <text evidence="1">The sequence shown here is derived from an EMBL/GenBank/DDBJ whole genome shotgun (WGS) entry which is preliminary data.</text>
</comment>
<protein>
    <submittedName>
        <fullName evidence="1">Uncharacterized protein</fullName>
    </submittedName>
</protein>
<gene>
    <name evidence="1" type="ORF">HDF25_003102</name>
</gene>
<evidence type="ECO:0000313" key="2">
    <source>
        <dbReference type="Proteomes" id="UP000521017"/>
    </source>
</evidence>
<reference evidence="1 2" key="1">
    <citation type="submission" date="2020-08" db="EMBL/GenBank/DDBJ databases">
        <title>Genomic Encyclopedia of Type Strains, Phase IV (KMG-V): Genome sequencing to study the core and pangenomes of soil and plant-associated prokaryotes.</title>
        <authorList>
            <person name="Whitman W."/>
        </authorList>
    </citation>
    <scope>NUCLEOTIDE SEQUENCE [LARGE SCALE GENOMIC DNA]</scope>
    <source>
        <strain evidence="1 2">M2T3</strain>
    </source>
</reference>
<organism evidence="1 2">
    <name type="scientific">Pedobacter cryoconitis</name>
    <dbReference type="NCBI Taxonomy" id="188932"/>
    <lineage>
        <taxon>Bacteria</taxon>
        <taxon>Pseudomonadati</taxon>
        <taxon>Bacteroidota</taxon>
        <taxon>Sphingobacteriia</taxon>
        <taxon>Sphingobacteriales</taxon>
        <taxon>Sphingobacteriaceae</taxon>
        <taxon>Pedobacter</taxon>
    </lineage>
</organism>
<sequence length="90" mass="10305">MNDKEKYTVEFQNYAIVKGRVILFDVDLGYLSVFNEFEKITSAGLVCIWKRGDVQHVICSNESVFFPILSKPEIDQQLIAVHMGIPVNRV</sequence>
<proteinExistence type="predicted"/>
<dbReference type="Proteomes" id="UP000521017">
    <property type="component" value="Unassembled WGS sequence"/>
</dbReference>
<dbReference type="AlphaFoldDB" id="A0A7X0J4E2"/>